<keyword evidence="1" id="KW-0472">Membrane</keyword>
<organism evidence="2 3">
    <name type="scientific">Fusibacter paucivorans</name>
    <dbReference type="NCBI Taxonomy" id="76009"/>
    <lineage>
        <taxon>Bacteria</taxon>
        <taxon>Bacillati</taxon>
        <taxon>Bacillota</taxon>
        <taxon>Clostridia</taxon>
        <taxon>Eubacteriales</taxon>
        <taxon>Eubacteriales Family XII. Incertae Sedis</taxon>
        <taxon>Fusibacter</taxon>
    </lineage>
</organism>
<name>A0ABS5PR83_9FIRM</name>
<feature type="transmembrane region" description="Helical" evidence="1">
    <location>
        <begin position="217"/>
        <end position="235"/>
    </location>
</feature>
<sequence>MPIGIIINVLSVLIGGVVGTLAGKRFSSEFKAMLTLVFGVCAMGMGISAIVLMTQMPAVILSVVLGTAIGLKFRLGKWIHQGAVLMQKPITRLFEGHHSDLSHEAFMSTLVTVIVLFCASSTGIYGSIDAGMTGDSTILISKSILDFFTAAIFACNLGWVVSFIAIPQLIIFGALSLSAQMIFPLTTPDMILNFKACGGFLLIATGFRMANIKDFPIADMIPAMIIIMPITWLWTDFVMPLLG</sequence>
<dbReference type="Pfam" id="PF04474">
    <property type="entry name" value="DUF554"/>
    <property type="match status" value="1"/>
</dbReference>
<proteinExistence type="predicted"/>
<dbReference type="RefSeq" id="WP_213237525.1">
    <property type="nucleotide sequence ID" value="NZ_JAHBCL010000023.1"/>
</dbReference>
<reference evidence="2 3" key="1">
    <citation type="submission" date="2021-05" db="EMBL/GenBank/DDBJ databases">
        <title>Fusibacter ferrireducens sp. nov., an anaerobic, sulfur- and Fe-reducing bacterium isolated from the mangrove sediment.</title>
        <authorList>
            <person name="Qiu D."/>
        </authorList>
    </citation>
    <scope>NUCLEOTIDE SEQUENCE [LARGE SCALE GENOMIC DNA]</scope>
    <source>
        <strain evidence="2 3">DSM 12116</strain>
    </source>
</reference>
<feature type="transmembrane region" description="Helical" evidence="1">
    <location>
        <begin position="105"/>
        <end position="126"/>
    </location>
</feature>
<evidence type="ECO:0000256" key="1">
    <source>
        <dbReference type="SAM" id="Phobius"/>
    </source>
</evidence>
<dbReference type="Proteomes" id="UP000746471">
    <property type="component" value="Unassembled WGS sequence"/>
</dbReference>
<comment type="caution">
    <text evidence="2">The sequence shown here is derived from an EMBL/GenBank/DDBJ whole genome shotgun (WGS) entry which is preliminary data.</text>
</comment>
<feature type="transmembrane region" description="Helical" evidence="1">
    <location>
        <begin position="190"/>
        <end position="210"/>
    </location>
</feature>
<keyword evidence="1" id="KW-0812">Transmembrane</keyword>
<feature type="transmembrane region" description="Helical" evidence="1">
    <location>
        <begin position="6"/>
        <end position="22"/>
    </location>
</feature>
<keyword evidence="1" id="KW-1133">Transmembrane helix</keyword>
<gene>
    <name evidence="2" type="ORF">KHM83_13340</name>
</gene>
<feature type="transmembrane region" description="Helical" evidence="1">
    <location>
        <begin position="34"/>
        <end position="53"/>
    </location>
</feature>
<keyword evidence="3" id="KW-1185">Reference proteome</keyword>
<evidence type="ECO:0000313" key="3">
    <source>
        <dbReference type="Proteomes" id="UP000746471"/>
    </source>
</evidence>
<feature type="transmembrane region" description="Helical" evidence="1">
    <location>
        <begin position="147"/>
        <end position="170"/>
    </location>
</feature>
<dbReference type="EMBL" id="JAHBCL010000023">
    <property type="protein sequence ID" value="MBS7527664.1"/>
    <property type="molecule type" value="Genomic_DNA"/>
</dbReference>
<evidence type="ECO:0000313" key="2">
    <source>
        <dbReference type="EMBL" id="MBS7527664.1"/>
    </source>
</evidence>
<dbReference type="PANTHER" id="PTHR36111">
    <property type="entry name" value="INNER MEMBRANE PROTEIN-RELATED"/>
    <property type="match status" value="1"/>
</dbReference>
<accession>A0ABS5PR83</accession>
<dbReference type="PANTHER" id="PTHR36111:SF2">
    <property type="entry name" value="INNER MEMBRANE PROTEIN"/>
    <property type="match status" value="1"/>
</dbReference>
<dbReference type="InterPro" id="IPR007563">
    <property type="entry name" value="DUF554"/>
</dbReference>
<protein>
    <submittedName>
        <fullName evidence="2">DUF554 domain-containing protein</fullName>
    </submittedName>
</protein>